<evidence type="ECO:0000256" key="1">
    <source>
        <dbReference type="ARBA" id="ARBA00004613"/>
    </source>
</evidence>
<comment type="similarity">
    <text evidence="2">Belongs to the cerato-platanin family.</text>
</comment>
<protein>
    <recommendedName>
        <fullName evidence="7">Cerato-platanin</fullName>
    </recommendedName>
</protein>
<keyword evidence="6" id="KW-1185">Reference proteome</keyword>
<dbReference type="CDD" id="cd22778">
    <property type="entry name" value="DPBB_CEPL-like"/>
    <property type="match status" value="1"/>
</dbReference>
<evidence type="ECO:0000313" key="5">
    <source>
        <dbReference type="EMBL" id="KAJ8502087.1"/>
    </source>
</evidence>
<dbReference type="Pfam" id="PF07249">
    <property type="entry name" value="Cerato-platanin"/>
    <property type="match status" value="1"/>
</dbReference>
<evidence type="ECO:0008006" key="7">
    <source>
        <dbReference type="Google" id="ProtNLM"/>
    </source>
</evidence>
<dbReference type="Gene3D" id="2.40.40.10">
    <property type="entry name" value="RlpA-like domain"/>
    <property type="match status" value="1"/>
</dbReference>
<feature type="chain" id="PRO_5041969024" description="Cerato-platanin" evidence="4">
    <location>
        <begin position="22"/>
        <end position="140"/>
    </location>
</feature>
<evidence type="ECO:0000313" key="6">
    <source>
        <dbReference type="Proteomes" id="UP001215151"/>
    </source>
</evidence>
<evidence type="ECO:0000256" key="4">
    <source>
        <dbReference type="SAM" id="SignalP"/>
    </source>
</evidence>
<dbReference type="InterPro" id="IPR036908">
    <property type="entry name" value="RlpA-like_sf"/>
</dbReference>
<reference evidence="5" key="1">
    <citation type="submission" date="2022-11" db="EMBL/GenBank/DDBJ databases">
        <title>Genome Sequence of Cubamyces cubensis.</title>
        <authorList>
            <person name="Buettner E."/>
        </authorList>
    </citation>
    <scope>NUCLEOTIDE SEQUENCE</scope>
    <source>
        <strain evidence="5">MPL-01</strain>
    </source>
</reference>
<keyword evidence="3" id="KW-0964">Secreted</keyword>
<dbReference type="InterPro" id="IPR010829">
    <property type="entry name" value="Cerato-platanin"/>
</dbReference>
<keyword evidence="4" id="KW-0732">Signal</keyword>
<dbReference type="Proteomes" id="UP001215151">
    <property type="component" value="Unassembled WGS sequence"/>
</dbReference>
<proteinExistence type="inferred from homology"/>
<feature type="signal peptide" evidence="4">
    <location>
        <begin position="1"/>
        <end position="21"/>
    </location>
</feature>
<dbReference type="GO" id="GO:0005576">
    <property type="term" value="C:extracellular region"/>
    <property type="evidence" value="ECO:0007669"/>
    <property type="project" value="UniProtKB-SubCell"/>
</dbReference>
<dbReference type="EMBL" id="JAPEVG010000002">
    <property type="protein sequence ID" value="KAJ8502087.1"/>
    <property type="molecule type" value="Genomic_DNA"/>
</dbReference>
<evidence type="ECO:0000256" key="2">
    <source>
        <dbReference type="ARBA" id="ARBA00010421"/>
    </source>
</evidence>
<accession>A0AAD7XIV7</accession>
<dbReference type="SUPFAM" id="SSF50685">
    <property type="entry name" value="Barwin-like endoglucanases"/>
    <property type="match status" value="1"/>
</dbReference>
<evidence type="ECO:0000256" key="3">
    <source>
        <dbReference type="ARBA" id="ARBA00022525"/>
    </source>
</evidence>
<sequence>MQYTSLATLAVVAATALSAGAVNVVATWDAKYDNFTGDLSTVTCANMISEGFTTFGSLPNWPFIGATEAIDGVDSPNCGTCWELTYQGKGFTILAIDHADEGFTISREAMNQLTYGVGVELGHVLVDAVQIPIERCGLQA</sequence>
<dbReference type="AlphaFoldDB" id="A0AAD7XIV7"/>
<comment type="caution">
    <text evidence="5">The sequence shown here is derived from an EMBL/GenBank/DDBJ whole genome shotgun (WGS) entry which is preliminary data.</text>
</comment>
<name>A0AAD7XIV7_9APHY</name>
<gene>
    <name evidence="5" type="ORF">ONZ51_g181</name>
</gene>
<comment type="subcellular location">
    <subcellularLocation>
        <location evidence="1">Secreted</location>
    </subcellularLocation>
</comment>
<organism evidence="5 6">
    <name type="scientific">Trametes cubensis</name>
    <dbReference type="NCBI Taxonomy" id="1111947"/>
    <lineage>
        <taxon>Eukaryota</taxon>
        <taxon>Fungi</taxon>
        <taxon>Dikarya</taxon>
        <taxon>Basidiomycota</taxon>
        <taxon>Agaricomycotina</taxon>
        <taxon>Agaricomycetes</taxon>
        <taxon>Polyporales</taxon>
        <taxon>Polyporaceae</taxon>
        <taxon>Trametes</taxon>
    </lineage>
</organism>